<dbReference type="SUPFAM" id="SSF63825">
    <property type="entry name" value="YWTD domain"/>
    <property type="match status" value="1"/>
</dbReference>
<evidence type="ECO:0000313" key="3">
    <source>
        <dbReference type="EMBL" id="MBJ7601240.1"/>
    </source>
</evidence>
<organism evidence="3 4">
    <name type="scientific">Candidatus Nephthysia bennettiae</name>
    <dbReference type="NCBI Taxonomy" id="3127016"/>
    <lineage>
        <taxon>Bacteria</taxon>
        <taxon>Bacillati</taxon>
        <taxon>Candidatus Dormiibacterota</taxon>
        <taxon>Candidatus Dormibacteria</taxon>
        <taxon>Candidatus Dormibacterales</taxon>
        <taxon>Candidatus Dormibacteraceae</taxon>
        <taxon>Candidatus Nephthysia</taxon>
    </lineage>
</organism>
<keyword evidence="2" id="KW-0732">Signal</keyword>
<dbReference type="Gene3D" id="2.120.10.30">
    <property type="entry name" value="TolB, C-terminal domain"/>
    <property type="match status" value="2"/>
</dbReference>
<dbReference type="InterPro" id="IPR011659">
    <property type="entry name" value="WD40"/>
</dbReference>
<proteinExistence type="inferred from homology"/>
<protein>
    <submittedName>
        <fullName evidence="3">PD40 domain-containing protein</fullName>
    </submittedName>
</protein>
<dbReference type="PANTHER" id="PTHR36842">
    <property type="entry name" value="PROTEIN TOLB HOMOLOG"/>
    <property type="match status" value="1"/>
</dbReference>
<sequence length="323" mass="34613">MRKREGRLGLLGLLALAVLQAQAACASPQRPSDCGANGTAALTGVSSSITFACDLEPRGRYYNRDIFTISPDGGPVRRLTSSYAQDVDPAWSPNGQALVFSSTRNGRLNVYSMGPDGRGLTRVTSALAQEFEPSWSPDGRLIVFASGRDGASAPLGPRGLPSSLFTVRPDGSGLVRLTRTPSYDGDPTWAPNGSKIAFVSDRAGSSDVWIMNPDGSDQLRLTKTMDADDRPAWSPDSTRIAFSHGPDEDSSGIFVMDADGGRQHRLVPGEGREPAWSPDGRWIAFVSHRDGHPNIFVAAVDDSSLVQLTHDAAPKLRPAWRPL</sequence>
<dbReference type="InterPro" id="IPR011042">
    <property type="entry name" value="6-blade_b-propeller_TolB-like"/>
</dbReference>
<dbReference type="Pfam" id="PF07676">
    <property type="entry name" value="PD40"/>
    <property type="match status" value="5"/>
</dbReference>
<accession>A0A934KAE8</accession>
<feature type="chain" id="PRO_5044505094" evidence="2">
    <location>
        <begin position="24"/>
        <end position="323"/>
    </location>
</feature>
<evidence type="ECO:0000256" key="1">
    <source>
        <dbReference type="ARBA" id="ARBA00009820"/>
    </source>
</evidence>
<gene>
    <name evidence="3" type="ORF">JF922_24605</name>
</gene>
<dbReference type="PANTHER" id="PTHR36842:SF1">
    <property type="entry name" value="PROTEIN TOLB"/>
    <property type="match status" value="1"/>
</dbReference>
<evidence type="ECO:0000256" key="2">
    <source>
        <dbReference type="SAM" id="SignalP"/>
    </source>
</evidence>
<dbReference type="Proteomes" id="UP000612893">
    <property type="component" value="Unassembled WGS sequence"/>
</dbReference>
<name>A0A934KAE8_9BACT</name>
<feature type="signal peptide" evidence="2">
    <location>
        <begin position="1"/>
        <end position="23"/>
    </location>
</feature>
<evidence type="ECO:0000313" key="4">
    <source>
        <dbReference type="Proteomes" id="UP000612893"/>
    </source>
</evidence>
<comment type="similarity">
    <text evidence="1">Belongs to the TolB family.</text>
</comment>
<reference evidence="3" key="1">
    <citation type="submission" date="2020-10" db="EMBL/GenBank/DDBJ databases">
        <title>Ca. Dormibacterota MAGs.</title>
        <authorList>
            <person name="Montgomery K."/>
        </authorList>
    </citation>
    <scope>NUCLEOTIDE SEQUENCE [LARGE SCALE GENOMIC DNA]</scope>
    <source>
        <strain evidence="3">SC8812_S17_10</strain>
    </source>
</reference>
<dbReference type="EMBL" id="JAEKNR010000239">
    <property type="protein sequence ID" value="MBJ7601240.1"/>
    <property type="molecule type" value="Genomic_DNA"/>
</dbReference>
<dbReference type="SUPFAM" id="SSF82171">
    <property type="entry name" value="DPP6 N-terminal domain-like"/>
    <property type="match status" value="1"/>
</dbReference>
<dbReference type="RefSeq" id="WP_338205402.1">
    <property type="nucleotide sequence ID" value="NZ_JAEKNR010000239.1"/>
</dbReference>
<keyword evidence="4" id="KW-1185">Reference proteome</keyword>
<dbReference type="AlphaFoldDB" id="A0A934KAE8"/>
<comment type="caution">
    <text evidence="3">The sequence shown here is derived from an EMBL/GenBank/DDBJ whole genome shotgun (WGS) entry which is preliminary data.</text>
</comment>